<sequence length="73" mass="8111">VRGMGILRDKFTNAWLAESVTGHVTGHVTPRSRVETPIPHPRPSGRRATSLLSAGECGHSSREDRFRQFTERG</sequence>
<evidence type="ECO:0000313" key="2">
    <source>
        <dbReference type="EMBL" id="KAK7480035.1"/>
    </source>
</evidence>
<gene>
    <name evidence="2" type="ORF">BaRGS_00028768</name>
</gene>
<comment type="caution">
    <text evidence="2">The sequence shown here is derived from an EMBL/GenBank/DDBJ whole genome shotgun (WGS) entry which is preliminary data.</text>
</comment>
<dbReference type="Proteomes" id="UP001519460">
    <property type="component" value="Unassembled WGS sequence"/>
</dbReference>
<dbReference type="EMBL" id="JACVVK020000290">
    <property type="protein sequence ID" value="KAK7480035.1"/>
    <property type="molecule type" value="Genomic_DNA"/>
</dbReference>
<feature type="compositionally biased region" description="Basic and acidic residues" evidence="1">
    <location>
        <begin position="59"/>
        <end position="73"/>
    </location>
</feature>
<organism evidence="2 3">
    <name type="scientific">Batillaria attramentaria</name>
    <dbReference type="NCBI Taxonomy" id="370345"/>
    <lineage>
        <taxon>Eukaryota</taxon>
        <taxon>Metazoa</taxon>
        <taxon>Spiralia</taxon>
        <taxon>Lophotrochozoa</taxon>
        <taxon>Mollusca</taxon>
        <taxon>Gastropoda</taxon>
        <taxon>Caenogastropoda</taxon>
        <taxon>Sorbeoconcha</taxon>
        <taxon>Cerithioidea</taxon>
        <taxon>Batillariidae</taxon>
        <taxon>Batillaria</taxon>
    </lineage>
</organism>
<name>A0ABD0JY21_9CAEN</name>
<feature type="non-terminal residue" evidence="2">
    <location>
        <position position="73"/>
    </location>
</feature>
<proteinExistence type="predicted"/>
<accession>A0ABD0JY21</accession>
<evidence type="ECO:0000313" key="3">
    <source>
        <dbReference type="Proteomes" id="UP001519460"/>
    </source>
</evidence>
<feature type="region of interest" description="Disordered" evidence="1">
    <location>
        <begin position="29"/>
        <end position="73"/>
    </location>
</feature>
<evidence type="ECO:0000256" key="1">
    <source>
        <dbReference type="SAM" id="MobiDB-lite"/>
    </source>
</evidence>
<feature type="non-terminal residue" evidence="2">
    <location>
        <position position="1"/>
    </location>
</feature>
<protein>
    <submittedName>
        <fullName evidence="2">Uncharacterized protein</fullName>
    </submittedName>
</protein>
<dbReference type="AlphaFoldDB" id="A0ABD0JY21"/>
<reference evidence="2 3" key="1">
    <citation type="journal article" date="2023" name="Sci. Data">
        <title>Genome assembly of the Korean intertidal mud-creeper Batillaria attramentaria.</title>
        <authorList>
            <person name="Patra A.K."/>
            <person name="Ho P.T."/>
            <person name="Jun S."/>
            <person name="Lee S.J."/>
            <person name="Kim Y."/>
            <person name="Won Y.J."/>
        </authorList>
    </citation>
    <scope>NUCLEOTIDE SEQUENCE [LARGE SCALE GENOMIC DNA]</scope>
    <source>
        <strain evidence="2">Wonlab-2016</strain>
    </source>
</reference>
<keyword evidence="3" id="KW-1185">Reference proteome</keyword>